<feature type="transmembrane region" description="Helical" evidence="6">
    <location>
        <begin position="274"/>
        <end position="296"/>
    </location>
</feature>
<evidence type="ECO:0000256" key="3">
    <source>
        <dbReference type="ARBA" id="ARBA00022989"/>
    </source>
</evidence>
<name>W2RK45_CYPE1</name>
<evidence type="ECO:0000256" key="6">
    <source>
        <dbReference type="SAM" id="Phobius"/>
    </source>
</evidence>
<proteinExistence type="predicted"/>
<evidence type="ECO:0000256" key="2">
    <source>
        <dbReference type="ARBA" id="ARBA00022692"/>
    </source>
</evidence>
<feature type="transmembrane region" description="Helical" evidence="6">
    <location>
        <begin position="80"/>
        <end position="101"/>
    </location>
</feature>
<dbReference type="STRING" id="1220924.W2RK45"/>
<dbReference type="Proteomes" id="UP000030752">
    <property type="component" value="Unassembled WGS sequence"/>
</dbReference>
<dbReference type="InterPro" id="IPR005178">
    <property type="entry name" value="Ostalpha/TMEM184C"/>
</dbReference>
<evidence type="ECO:0000313" key="7">
    <source>
        <dbReference type="EMBL" id="ETN36846.1"/>
    </source>
</evidence>
<protein>
    <recommendedName>
        <fullName evidence="9">Organic solute transporter Ostalpha</fullName>
    </recommendedName>
</protein>
<dbReference type="RefSeq" id="XP_008720378.1">
    <property type="nucleotide sequence ID" value="XM_008722156.1"/>
</dbReference>
<keyword evidence="4 6" id="KW-0472">Membrane</keyword>
<evidence type="ECO:0000313" key="8">
    <source>
        <dbReference type="Proteomes" id="UP000030752"/>
    </source>
</evidence>
<dbReference type="VEuPathDB" id="FungiDB:HMPREF1541_07833"/>
<feature type="transmembrane region" description="Helical" evidence="6">
    <location>
        <begin position="170"/>
        <end position="190"/>
    </location>
</feature>
<reference evidence="7 8" key="1">
    <citation type="submission" date="2013-03" db="EMBL/GenBank/DDBJ databases">
        <title>The Genome Sequence of Phialophora europaea CBS 101466.</title>
        <authorList>
            <consortium name="The Broad Institute Genomics Platform"/>
            <person name="Cuomo C."/>
            <person name="de Hoog S."/>
            <person name="Gorbushina A."/>
            <person name="Walker B."/>
            <person name="Young S.K."/>
            <person name="Zeng Q."/>
            <person name="Gargeya S."/>
            <person name="Fitzgerald M."/>
            <person name="Haas B."/>
            <person name="Abouelleil A."/>
            <person name="Allen A.W."/>
            <person name="Alvarado L."/>
            <person name="Arachchi H.M."/>
            <person name="Berlin A.M."/>
            <person name="Chapman S.B."/>
            <person name="Gainer-Dewar J."/>
            <person name="Goldberg J."/>
            <person name="Griggs A."/>
            <person name="Gujja S."/>
            <person name="Hansen M."/>
            <person name="Howarth C."/>
            <person name="Imamovic A."/>
            <person name="Ireland A."/>
            <person name="Larimer J."/>
            <person name="McCowan C."/>
            <person name="Murphy C."/>
            <person name="Pearson M."/>
            <person name="Poon T.W."/>
            <person name="Priest M."/>
            <person name="Roberts A."/>
            <person name="Saif S."/>
            <person name="Shea T."/>
            <person name="Sisk P."/>
            <person name="Sykes S."/>
            <person name="Wortman J."/>
            <person name="Nusbaum C."/>
            <person name="Birren B."/>
        </authorList>
    </citation>
    <scope>NUCLEOTIDE SEQUENCE [LARGE SCALE GENOMIC DNA]</scope>
    <source>
        <strain evidence="7 8">CBS 101466</strain>
    </source>
</reference>
<feature type="compositionally biased region" description="Low complexity" evidence="5">
    <location>
        <begin position="363"/>
        <end position="375"/>
    </location>
</feature>
<dbReference type="AlphaFoldDB" id="W2RK45"/>
<dbReference type="PANTHER" id="PTHR23423">
    <property type="entry name" value="ORGANIC SOLUTE TRANSPORTER-RELATED"/>
    <property type="match status" value="1"/>
</dbReference>
<evidence type="ECO:0000256" key="4">
    <source>
        <dbReference type="ARBA" id="ARBA00023136"/>
    </source>
</evidence>
<evidence type="ECO:0000256" key="1">
    <source>
        <dbReference type="ARBA" id="ARBA00004141"/>
    </source>
</evidence>
<dbReference type="eggNOG" id="KOG2641">
    <property type="taxonomic scope" value="Eukaryota"/>
</dbReference>
<feature type="transmembrane region" description="Helical" evidence="6">
    <location>
        <begin position="113"/>
        <end position="131"/>
    </location>
</feature>
<dbReference type="InParanoid" id="W2RK45"/>
<accession>W2RK45</accession>
<dbReference type="OrthoDB" id="5348404at2759"/>
<dbReference type="Pfam" id="PF03619">
    <property type="entry name" value="Solute_trans_a"/>
    <property type="match status" value="1"/>
</dbReference>
<keyword evidence="2 6" id="KW-0812">Transmembrane</keyword>
<dbReference type="HOGENOM" id="CLU_709835_0_0_1"/>
<dbReference type="GeneID" id="19975172"/>
<dbReference type="SMART" id="SM01417">
    <property type="entry name" value="Solute_trans_a"/>
    <property type="match status" value="1"/>
</dbReference>
<sequence>MTSSILQNLAPRALFGDDSPDICRSYSEDNQAAPISGMLTFHKLITYIAAAGLAITCLSTFVLVLGHIFSYREPRIQKQLIRMILIAPAFAIFCFIGVASYHLTPYFPPIAELYEAFALVALFYLMIAMLTPDAPTWTGQHAFFADPANGGSAAFTKTYIMVMQLLPGRIITTVAIIIVSAVNCTGGKSYQHAHTIINIVNGIQAALALVALFRFLMRWTRQLKAADNKIVGKLACFKLIVAIQFVQRIIFSILTQAGALDGSKTLSYNDLNFGLSNVLTVVEATVVAVMMVVFYWPGQYRNRTNALEAGKVGEPTNMAQKQKLSPIRAAWDAIDLLDVLAGVVRAVKLFGAQRRGGSRRNVSQQASQQAYYPAADDSPPQYGAGCARQ</sequence>
<feature type="region of interest" description="Disordered" evidence="5">
    <location>
        <begin position="358"/>
        <end position="389"/>
    </location>
</feature>
<evidence type="ECO:0008006" key="9">
    <source>
        <dbReference type="Google" id="ProtNLM"/>
    </source>
</evidence>
<evidence type="ECO:0000256" key="5">
    <source>
        <dbReference type="SAM" id="MobiDB-lite"/>
    </source>
</evidence>
<dbReference type="EMBL" id="KB822724">
    <property type="protein sequence ID" value="ETN36846.1"/>
    <property type="molecule type" value="Genomic_DNA"/>
</dbReference>
<feature type="transmembrane region" description="Helical" evidence="6">
    <location>
        <begin position="196"/>
        <end position="216"/>
    </location>
</feature>
<dbReference type="GO" id="GO:0016020">
    <property type="term" value="C:membrane"/>
    <property type="evidence" value="ECO:0007669"/>
    <property type="project" value="UniProtKB-SubCell"/>
</dbReference>
<comment type="subcellular location">
    <subcellularLocation>
        <location evidence="1">Membrane</location>
        <topology evidence="1">Multi-pass membrane protein</topology>
    </subcellularLocation>
</comment>
<keyword evidence="3 6" id="KW-1133">Transmembrane helix</keyword>
<feature type="transmembrane region" description="Helical" evidence="6">
    <location>
        <begin position="236"/>
        <end position="254"/>
    </location>
</feature>
<gene>
    <name evidence="7" type="ORF">HMPREF1541_07833</name>
</gene>
<organism evidence="7 8">
    <name type="scientific">Cyphellophora europaea (strain CBS 101466)</name>
    <name type="common">Phialophora europaea</name>
    <dbReference type="NCBI Taxonomy" id="1220924"/>
    <lineage>
        <taxon>Eukaryota</taxon>
        <taxon>Fungi</taxon>
        <taxon>Dikarya</taxon>
        <taxon>Ascomycota</taxon>
        <taxon>Pezizomycotina</taxon>
        <taxon>Eurotiomycetes</taxon>
        <taxon>Chaetothyriomycetidae</taxon>
        <taxon>Chaetothyriales</taxon>
        <taxon>Cyphellophoraceae</taxon>
        <taxon>Cyphellophora</taxon>
    </lineage>
</organism>
<feature type="transmembrane region" description="Helical" evidence="6">
    <location>
        <begin position="44"/>
        <end position="68"/>
    </location>
</feature>
<keyword evidence="8" id="KW-1185">Reference proteome</keyword>